<dbReference type="PANTHER" id="PTHR23325:SF1">
    <property type="entry name" value="SERUM RESPONSE FACTOR-BINDING PROTEIN 1"/>
    <property type="match status" value="1"/>
</dbReference>
<feature type="region of interest" description="Disordered" evidence="1">
    <location>
        <begin position="150"/>
        <end position="169"/>
    </location>
</feature>
<feature type="compositionally biased region" description="Acidic residues" evidence="1">
    <location>
        <begin position="476"/>
        <end position="620"/>
    </location>
</feature>
<name>A0A9Q0APN6_9PEZI</name>
<dbReference type="InterPro" id="IPR037393">
    <property type="entry name" value="Bud22/SRFB1"/>
</dbReference>
<feature type="compositionally biased region" description="Pro residues" evidence="1">
    <location>
        <begin position="154"/>
        <end position="163"/>
    </location>
</feature>
<feature type="compositionally biased region" description="Acidic residues" evidence="1">
    <location>
        <begin position="109"/>
        <end position="118"/>
    </location>
</feature>
<evidence type="ECO:0000313" key="3">
    <source>
        <dbReference type="Proteomes" id="UP000829685"/>
    </source>
</evidence>
<reference evidence="2" key="1">
    <citation type="submission" date="2021-03" db="EMBL/GenBank/DDBJ databases">
        <title>Revisited historic fungal species revealed as producer of novel bioactive compounds through whole genome sequencing and comparative genomics.</title>
        <authorList>
            <person name="Vignolle G.A."/>
            <person name="Hochenegger N."/>
            <person name="Mach R.L."/>
            <person name="Mach-Aigner A.R."/>
            <person name="Javad Rahimi M."/>
            <person name="Salim K.A."/>
            <person name="Chan C.M."/>
            <person name="Lim L.B.L."/>
            <person name="Cai F."/>
            <person name="Druzhinina I.S."/>
            <person name="U'Ren J.M."/>
            <person name="Derntl C."/>
        </authorList>
    </citation>
    <scope>NUCLEOTIDE SEQUENCE</scope>
    <source>
        <strain evidence="2">TUCIM 5799</strain>
    </source>
</reference>
<keyword evidence="3" id="KW-1185">Reference proteome</keyword>
<dbReference type="PANTHER" id="PTHR23325">
    <property type="entry name" value="SERUM RESPONSE FACTOR-BINDING"/>
    <property type="match status" value="1"/>
</dbReference>
<feature type="region of interest" description="Disordered" evidence="1">
    <location>
        <begin position="472"/>
        <end position="628"/>
    </location>
</feature>
<feature type="compositionally biased region" description="Basic and acidic residues" evidence="1">
    <location>
        <begin position="11"/>
        <end position="25"/>
    </location>
</feature>
<comment type="caution">
    <text evidence="2">The sequence shown here is derived from an EMBL/GenBank/DDBJ whole genome shotgun (WGS) entry which is preliminary data.</text>
</comment>
<dbReference type="EMBL" id="JAFIMR010000018">
    <property type="protein sequence ID" value="KAI1867635.1"/>
    <property type="molecule type" value="Genomic_DNA"/>
</dbReference>
<feature type="region of interest" description="Disordered" evidence="1">
    <location>
        <begin position="95"/>
        <end position="141"/>
    </location>
</feature>
<feature type="region of interest" description="Disordered" evidence="1">
    <location>
        <begin position="231"/>
        <end position="292"/>
    </location>
</feature>
<feature type="compositionally biased region" description="Pro residues" evidence="1">
    <location>
        <begin position="125"/>
        <end position="136"/>
    </location>
</feature>
<organism evidence="2 3">
    <name type="scientific">Neoarthrinium moseri</name>
    <dbReference type="NCBI Taxonomy" id="1658444"/>
    <lineage>
        <taxon>Eukaryota</taxon>
        <taxon>Fungi</taxon>
        <taxon>Dikarya</taxon>
        <taxon>Ascomycota</taxon>
        <taxon>Pezizomycotina</taxon>
        <taxon>Sordariomycetes</taxon>
        <taxon>Xylariomycetidae</taxon>
        <taxon>Amphisphaeriales</taxon>
        <taxon>Apiosporaceae</taxon>
        <taxon>Neoarthrinium</taxon>
    </lineage>
</organism>
<feature type="compositionally biased region" description="Basic and acidic residues" evidence="1">
    <location>
        <begin position="243"/>
        <end position="258"/>
    </location>
</feature>
<protein>
    <submittedName>
        <fullName evidence="2">Uncharacterized protein</fullName>
    </submittedName>
</protein>
<gene>
    <name evidence="2" type="ORF">JX265_007437</name>
</gene>
<evidence type="ECO:0000256" key="1">
    <source>
        <dbReference type="SAM" id="MobiDB-lite"/>
    </source>
</evidence>
<accession>A0A9Q0APN6</accession>
<dbReference type="Proteomes" id="UP000829685">
    <property type="component" value="Unassembled WGS sequence"/>
</dbReference>
<evidence type="ECO:0000313" key="2">
    <source>
        <dbReference type="EMBL" id="KAI1867635.1"/>
    </source>
</evidence>
<dbReference type="AlphaFoldDB" id="A0A9Q0APN6"/>
<proteinExistence type="predicted"/>
<feature type="region of interest" description="Disordered" evidence="1">
    <location>
        <begin position="1"/>
        <end position="51"/>
    </location>
</feature>
<sequence>MKPEMNGSSRPGDKANKDRVQDGRATKSSKKASGYAASSKKRAKNRHLVPPEYLESFDTLTAAELGELCRELDLDIRGGKYECWLRLYEEGVFGSESDVKRPGSASGSDSEEGDEPMPPEDISLPPAPAPKPPAPVHPCKIAPSLPRRRVWKVPAPPGRPPIVMPKNPRAREEDLIGPWVEKAPARKIPAPLCPGRAPIIRPKNPRAREENLIDPWVEKAPARKIPAPLCPGRAPIIRPKNPRAREEDLIDPWVEKAPARKRPASPRGTAPKPKGPLAPEDRAPGGPRGPKRKKIQPQYYYIPIYYLNMDCADIMAQFPELAEILLSARFPPRDDRPLNDFLEFHPQIRRKLAVLSQEEGLPFPDDAERNPWLPKGFPDAIFMDIMDVVPVLWDLWQEWEDDENAPSLWENTEGTVRTFSPSLVHELTFFDVVAEYPAWLVLLEEAIHDDKSPLGLQEPDDLHFLQDNIAGSGIEDGMESDDNESAGEWEQDEEEQDEGQDDEGEDDEGADEEGEDQWGREEEDEEEEEEDEEEAGDEEAGDAEEGDEEEGDEEEGDEEEGDEEEGDEEEGDEEEGDEEEGDEEEGDEEEGEEEYDQVMEEVMEDVGCAGDDDGEEDTEAEAGCQGCS</sequence>